<feature type="signal peptide" evidence="1">
    <location>
        <begin position="1"/>
        <end position="19"/>
    </location>
</feature>
<evidence type="ECO:0000313" key="2">
    <source>
        <dbReference type="EMBL" id="RCN52598.1"/>
    </source>
</evidence>
<evidence type="ECO:0008006" key="4">
    <source>
        <dbReference type="Google" id="ProtNLM"/>
    </source>
</evidence>
<organism evidence="2 3">
    <name type="scientific">Ancylostoma caninum</name>
    <name type="common">Dog hookworm</name>
    <dbReference type="NCBI Taxonomy" id="29170"/>
    <lineage>
        <taxon>Eukaryota</taxon>
        <taxon>Metazoa</taxon>
        <taxon>Ecdysozoa</taxon>
        <taxon>Nematoda</taxon>
        <taxon>Chromadorea</taxon>
        <taxon>Rhabditida</taxon>
        <taxon>Rhabditina</taxon>
        <taxon>Rhabditomorpha</taxon>
        <taxon>Strongyloidea</taxon>
        <taxon>Ancylostomatidae</taxon>
        <taxon>Ancylostomatinae</taxon>
        <taxon>Ancylostoma</taxon>
    </lineage>
</organism>
<dbReference type="AlphaFoldDB" id="A0A368HA57"/>
<dbReference type="OrthoDB" id="5794267at2759"/>
<accession>A0A368HA57</accession>
<dbReference type="Proteomes" id="UP000252519">
    <property type="component" value="Unassembled WGS sequence"/>
</dbReference>
<dbReference type="EMBL" id="JOJR01000006">
    <property type="protein sequence ID" value="RCN52598.1"/>
    <property type="molecule type" value="Genomic_DNA"/>
</dbReference>
<evidence type="ECO:0000256" key="1">
    <source>
        <dbReference type="SAM" id="SignalP"/>
    </source>
</evidence>
<name>A0A368HA57_ANCCA</name>
<sequence length="126" mass="13686">MLARSVVFTLLFTILIVDAALPSADESLLVPGYVRAEEISSGEYASMYGSSMEHTGVPLDYGNSTIAGYDPQRRLCGTPWYVLGSEATCPTASSKENRLDQVNRMGSFSNGSNKEFQCNTRTTDTV</sequence>
<comment type="caution">
    <text evidence="2">The sequence shown here is derived from an EMBL/GenBank/DDBJ whole genome shotgun (WGS) entry which is preliminary data.</text>
</comment>
<reference evidence="2 3" key="1">
    <citation type="submission" date="2014-10" db="EMBL/GenBank/DDBJ databases">
        <title>Draft genome of the hookworm Ancylostoma caninum.</title>
        <authorList>
            <person name="Mitreva M."/>
        </authorList>
    </citation>
    <scope>NUCLEOTIDE SEQUENCE [LARGE SCALE GENOMIC DNA]</scope>
    <source>
        <strain evidence="2 3">Baltimore</strain>
    </source>
</reference>
<keyword evidence="3" id="KW-1185">Reference proteome</keyword>
<evidence type="ECO:0000313" key="3">
    <source>
        <dbReference type="Proteomes" id="UP000252519"/>
    </source>
</evidence>
<proteinExistence type="predicted"/>
<feature type="chain" id="PRO_5016993134" description="Secreted protein" evidence="1">
    <location>
        <begin position="20"/>
        <end position="126"/>
    </location>
</feature>
<keyword evidence="1" id="KW-0732">Signal</keyword>
<gene>
    <name evidence="2" type="ORF">ANCCAN_01297</name>
</gene>
<protein>
    <recommendedName>
        <fullName evidence="4">Secreted protein</fullName>
    </recommendedName>
</protein>